<feature type="compositionally biased region" description="Basic and acidic residues" evidence="8">
    <location>
        <begin position="231"/>
        <end position="244"/>
    </location>
</feature>
<feature type="signal peptide" evidence="9">
    <location>
        <begin position="1"/>
        <end position="20"/>
    </location>
</feature>
<dbReference type="SUPFAM" id="SSF54523">
    <property type="entry name" value="Pili subunits"/>
    <property type="match status" value="1"/>
</dbReference>
<evidence type="ECO:0000313" key="12">
    <source>
        <dbReference type="Proteomes" id="UP000041625"/>
    </source>
</evidence>
<dbReference type="GO" id="GO:0009279">
    <property type="term" value="C:cell outer membrane"/>
    <property type="evidence" value="ECO:0007669"/>
    <property type="project" value="UniProtKB-SubCell"/>
</dbReference>
<evidence type="ECO:0000313" key="11">
    <source>
        <dbReference type="EMBL" id="CDT64975.1"/>
    </source>
</evidence>
<keyword evidence="6" id="KW-0472">Membrane</keyword>
<name>A0AA86WP47_9VIBR</name>
<dbReference type="Pfam" id="PF03895">
    <property type="entry name" value="YadA_anchor"/>
    <property type="match status" value="1"/>
</dbReference>
<evidence type="ECO:0000256" key="1">
    <source>
        <dbReference type="ARBA" id="ARBA00004241"/>
    </source>
</evidence>
<evidence type="ECO:0000256" key="7">
    <source>
        <dbReference type="ARBA" id="ARBA00023237"/>
    </source>
</evidence>
<evidence type="ECO:0000256" key="8">
    <source>
        <dbReference type="SAM" id="MobiDB-lite"/>
    </source>
</evidence>
<feature type="chain" id="PRO_5041634905" description="Trimeric autotransporter adhesin YadA-like C-terminal membrane anchor domain-containing protein" evidence="9">
    <location>
        <begin position="21"/>
        <end position="548"/>
    </location>
</feature>
<proteinExistence type="predicted"/>
<accession>A0AA86WP47</accession>
<feature type="domain" description="Trimeric autotransporter adhesin YadA-like C-terminal membrane anchor" evidence="10">
    <location>
        <begin position="489"/>
        <end position="548"/>
    </location>
</feature>
<dbReference type="RefSeq" id="WP_050650326.1">
    <property type="nucleotide sequence ID" value="NZ_LK933975.1"/>
</dbReference>
<sequence>MKKSILAVSLAAAFSVPAMAQTAPQATPDAFPQLTPVRVPVDHYATGQRTPVMHPQATPMAYPTAIQQIPVKQSIPTATPYAYPNAIPVKQAVPTATPYAIPNAIPVMQTTPQAIPNAIPNAIPVKQSVPTATPNAIPTMAQQIPSRIPQATPNAIPNAIPVKQEIPTAVPYAHPTVPQQVPVAIPVDQYATGQKTPVMHHIPQATPNAIPTVPQQTPPRIQEATHLDRPAEASHLDAPNHRQPDNAVHADNPFRHYNSITADGDEQLLSGSTAQDVTLAAAPVNHDASKMVDTVVGANGQVLDVKPVMVTANQPVASNPAVVDTSTPTTTVDATGKATTVVKTETIAHGAQTHTINAQAPTSTIMPTTVDINPNVPTAVPDAQPGQVPVKTPPITQSEPQPTVSKVADQTNKNTAAVYNQGQTIASQGYAIKSQGRQIGSNTRSIQDLQAKTNKNENDIKDLRSDFERQAKELDGVAATAGAFAGLVDPYGVGKTNATVGLGYHGDAQAIAVGVGRRWNEQFTTKLGGAYDTGSESATLYAGAAYEW</sequence>
<evidence type="ECO:0000256" key="4">
    <source>
        <dbReference type="ARBA" id="ARBA00022692"/>
    </source>
</evidence>
<gene>
    <name evidence="11" type="ORF">VCR31J2_1270813</name>
</gene>
<keyword evidence="3" id="KW-1134">Transmembrane beta strand</keyword>
<keyword evidence="5 9" id="KW-0732">Signal</keyword>
<evidence type="ECO:0000256" key="2">
    <source>
        <dbReference type="ARBA" id="ARBA00004442"/>
    </source>
</evidence>
<dbReference type="Proteomes" id="UP000041625">
    <property type="component" value="Unassembled WGS sequence"/>
</dbReference>
<feature type="region of interest" description="Disordered" evidence="8">
    <location>
        <begin position="231"/>
        <end position="252"/>
    </location>
</feature>
<dbReference type="Gene3D" id="3.30.1300.30">
    <property type="entry name" value="GSPII I/J protein-like"/>
    <property type="match status" value="1"/>
</dbReference>
<comment type="subcellular location">
    <subcellularLocation>
        <location evidence="2">Cell outer membrane</location>
    </subcellularLocation>
    <subcellularLocation>
        <location evidence="1">Cell surface</location>
    </subcellularLocation>
</comment>
<protein>
    <recommendedName>
        <fullName evidence="10">Trimeric autotransporter adhesin YadA-like C-terminal membrane anchor domain-containing protein</fullName>
    </recommendedName>
</protein>
<dbReference type="AlphaFoldDB" id="A0AA86WP47"/>
<evidence type="ECO:0000256" key="9">
    <source>
        <dbReference type="SAM" id="SignalP"/>
    </source>
</evidence>
<keyword evidence="7" id="KW-0998">Cell outer membrane</keyword>
<dbReference type="EMBL" id="CCKJ01000032">
    <property type="protein sequence ID" value="CDT64975.1"/>
    <property type="molecule type" value="Genomic_DNA"/>
</dbReference>
<dbReference type="GO" id="GO:0009986">
    <property type="term" value="C:cell surface"/>
    <property type="evidence" value="ECO:0007669"/>
    <property type="project" value="UniProtKB-SubCell"/>
</dbReference>
<evidence type="ECO:0000256" key="3">
    <source>
        <dbReference type="ARBA" id="ARBA00022452"/>
    </source>
</evidence>
<evidence type="ECO:0000259" key="10">
    <source>
        <dbReference type="Pfam" id="PF03895"/>
    </source>
</evidence>
<reference evidence="11 12" key="1">
    <citation type="submission" date="2014-06" db="EMBL/GenBank/DDBJ databases">
        <authorList>
            <person name="Le Roux F."/>
        </authorList>
    </citation>
    <scope>NUCLEOTIDE SEQUENCE [LARGE SCALE GENOMIC DNA]</scope>
    <source>
        <strain evidence="11 12">J2-31</strain>
    </source>
</reference>
<keyword evidence="4" id="KW-0812">Transmembrane</keyword>
<organism evidence="11 12">
    <name type="scientific">Vibrio coralliirubri</name>
    <dbReference type="NCBI Taxonomy" id="1516159"/>
    <lineage>
        <taxon>Bacteria</taxon>
        <taxon>Pseudomonadati</taxon>
        <taxon>Pseudomonadota</taxon>
        <taxon>Gammaproteobacteria</taxon>
        <taxon>Vibrionales</taxon>
        <taxon>Vibrionaceae</taxon>
        <taxon>Vibrio</taxon>
    </lineage>
</organism>
<evidence type="ECO:0000256" key="5">
    <source>
        <dbReference type="ARBA" id="ARBA00022729"/>
    </source>
</evidence>
<dbReference type="InterPro" id="IPR005594">
    <property type="entry name" value="YadA_C"/>
</dbReference>
<evidence type="ECO:0000256" key="6">
    <source>
        <dbReference type="ARBA" id="ARBA00023136"/>
    </source>
</evidence>
<keyword evidence="12" id="KW-1185">Reference proteome</keyword>
<comment type="caution">
    <text evidence="11">The sequence shown here is derived from an EMBL/GenBank/DDBJ whole genome shotgun (WGS) entry which is preliminary data.</text>
</comment>
<dbReference type="InterPro" id="IPR045584">
    <property type="entry name" value="Pilin-like"/>
</dbReference>